<keyword evidence="2" id="KW-1185">Reference proteome</keyword>
<evidence type="ECO:0000313" key="2">
    <source>
        <dbReference type="Proteomes" id="UP000198662"/>
    </source>
</evidence>
<dbReference type="OrthoDB" id="242375at2"/>
<protein>
    <submittedName>
        <fullName evidence="1">Methane oxygenase PmoA</fullName>
    </submittedName>
</protein>
<dbReference type="Proteomes" id="UP000198662">
    <property type="component" value="Unassembled WGS sequence"/>
</dbReference>
<organism evidence="1 2">
    <name type="scientific">Glycomyces sambucus</name>
    <dbReference type="NCBI Taxonomy" id="380244"/>
    <lineage>
        <taxon>Bacteria</taxon>
        <taxon>Bacillati</taxon>
        <taxon>Actinomycetota</taxon>
        <taxon>Actinomycetes</taxon>
        <taxon>Glycomycetales</taxon>
        <taxon>Glycomycetaceae</taxon>
        <taxon>Glycomyces</taxon>
    </lineage>
</organism>
<dbReference type="EMBL" id="FNGF01000002">
    <property type="protein sequence ID" value="SDK90492.1"/>
    <property type="molecule type" value="Genomic_DNA"/>
</dbReference>
<sequence>MSLRARHDIGSSLTVLDGATPLLRYVYRPDTPRLESPKPYLSPLHARSGRQVSLFRPWDHVWHKGIAWSLPVVEDENFWGGPTYVHGRHYVQLDNNGTQRHRDIARLDADGDRVVFSHDLEWTTQAGERWFTERRTVAASLLSPEAWALTFDTAMTNVSGRDIAIGSPTTRGRENAGYGGLFWRGPRSFTDGTLVTADASGPGSEMRGGRHEWMAFAGRHDEDDANALVLMVDHHENPQHPPQWFARSEEFAALNPAPFFSEELTVPEGTTVRFRYGVGIADADASAAPDLADAVRAVLKEA</sequence>
<name>A0A1G9FQ75_9ACTN</name>
<dbReference type="AlphaFoldDB" id="A0A1G9FQ75"/>
<dbReference type="STRING" id="380244.SAMN05216298_1952"/>
<dbReference type="Pfam" id="PF14100">
    <property type="entry name" value="DUF6807"/>
    <property type="match status" value="1"/>
</dbReference>
<gene>
    <name evidence="1" type="ORF">SAMN05216298_1952</name>
</gene>
<dbReference type="RefSeq" id="WP_091046812.1">
    <property type="nucleotide sequence ID" value="NZ_FNGF01000002.1"/>
</dbReference>
<accession>A0A1G9FQ75</accession>
<evidence type="ECO:0000313" key="1">
    <source>
        <dbReference type="EMBL" id="SDK90492.1"/>
    </source>
</evidence>
<reference evidence="2" key="1">
    <citation type="submission" date="2016-10" db="EMBL/GenBank/DDBJ databases">
        <authorList>
            <person name="Varghese N."/>
            <person name="Submissions S."/>
        </authorList>
    </citation>
    <scope>NUCLEOTIDE SEQUENCE [LARGE SCALE GENOMIC DNA]</scope>
    <source>
        <strain evidence="2">CGMCC 4.3147</strain>
    </source>
</reference>
<dbReference type="InterPro" id="IPR029475">
    <property type="entry name" value="DUF6807"/>
</dbReference>
<proteinExistence type="predicted"/>